<proteinExistence type="predicted"/>
<dbReference type="Proteomes" id="UP000746612">
    <property type="component" value="Unassembled WGS sequence"/>
</dbReference>
<organism evidence="2">
    <name type="scientific">Gibberella zeae</name>
    <name type="common">Wheat head blight fungus</name>
    <name type="synonym">Fusarium graminearum</name>
    <dbReference type="NCBI Taxonomy" id="5518"/>
    <lineage>
        <taxon>Eukaryota</taxon>
        <taxon>Fungi</taxon>
        <taxon>Dikarya</taxon>
        <taxon>Ascomycota</taxon>
        <taxon>Pezizomycotina</taxon>
        <taxon>Sordariomycetes</taxon>
        <taxon>Hypocreomycetidae</taxon>
        <taxon>Hypocreales</taxon>
        <taxon>Nectriaceae</taxon>
        <taxon>Fusarium</taxon>
    </lineage>
</organism>
<gene>
    <name evidence="2" type="ORF">FUG_LOCUS145005</name>
    <name evidence="1" type="ORF">MDCFG202_LOCUS488253</name>
</gene>
<accession>A0A4E9D9F3</accession>
<sequence>MSSTTTAGAAATLAMQAKFGQILCSAPTHVAVDDFANRLDQITRSIAEEYNKGKKADDPSRLRHRFMLRVFTSNNELRALRALLEKPDAIDAAGKTGYRSPDSRLLLEAASIFSLLLATGNISYAEYSKLLADGDAIYKGFMTDMINKADLLCTTPANTTRKPIPTWKQRFASGVAIDEAGNMNRADLYSVWGNTLLPCFLFGHPLHPPDITPNYQGGPTFMTTNEKDGNGNFLNRFAADGGVSPLAFFVATGIPVYRLKTQP</sequence>
<dbReference type="InterPro" id="IPR027417">
    <property type="entry name" value="P-loop_NTPase"/>
</dbReference>
<dbReference type="AlphaFoldDB" id="A0A4E9D9F3"/>
<reference evidence="1" key="2">
    <citation type="submission" date="2021-03" db="EMBL/GenBank/DDBJ databases">
        <authorList>
            <person name="Alouane T."/>
            <person name="Langin T."/>
            <person name="Bonhomme L."/>
        </authorList>
    </citation>
    <scope>NUCLEOTIDE SEQUENCE</scope>
    <source>
        <strain evidence="1">MDC_Fg202</strain>
    </source>
</reference>
<dbReference type="EMBL" id="CAAKMV010000111">
    <property type="protein sequence ID" value="VIO54818.1"/>
    <property type="molecule type" value="Genomic_DNA"/>
</dbReference>
<name>A0A4E9D9F3_GIBZA</name>
<reference evidence="2" key="1">
    <citation type="submission" date="2019-04" db="EMBL/GenBank/DDBJ databases">
        <authorList>
            <person name="Melise S."/>
            <person name="Noan J."/>
            <person name="Okalmin O."/>
        </authorList>
    </citation>
    <scope>NUCLEOTIDE SEQUENCE</scope>
    <source>
        <strain evidence="2">FN9</strain>
    </source>
</reference>
<dbReference type="EMBL" id="CAJPIJ010000174">
    <property type="protein sequence ID" value="CAG2003061.1"/>
    <property type="molecule type" value="Genomic_DNA"/>
</dbReference>
<dbReference type="Gene3D" id="3.40.50.300">
    <property type="entry name" value="P-loop containing nucleotide triphosphate hydrolases"/>
    <property type="match status" value="1"/>
</dbReference>
<protein>
    <submittedName>
        <fullName evidence="2">Uncharacterized protein</fullName>
    </submittedName>
</protein>
<evidence type="ECO:0000313" key="2">
    <source>
        <dbReference type="EMBL" id="VIO54818.1"/>
    </source>
</evidence>
<evidence type="ECO:0000313" key="1">
    <source>
        <dbReference type="EMBL" id="CAG2003061.1"/>
    </source>
</evidence>